<dbReference type="InterPro" id="IPR000073">
    <property type="entry name" value="AB_hydrolase_1"/>
</dbReference>
<sequence length="319" mass="33714">MRETVVSSGSVPIACRDHGGPGRPLLLLHGAGGNLAHMTALAAHLRPAHRVVAVDLRGHGRSGDGPWSWDDALADLEAVTDGLGLDPPAVAGVSLGGMLAALWAQRHPECPGAVSLDGNPTLGRPEQLAGMDPERAATELARLRAAFDGIAAMLAEPLGADQVAAALAAQRATARRYGAAPDDWAAAFERNLVPCDGGRSRLRPGPELTGQLRAAMERIDLLPAYRDTRCPLLLVLATEDLPEQQAFHELYTAYRRATAECLAGVDNPSLRVLHLAGASHAMVAERPRELAALITDFLAAAVARRASHRGEWSARIDSR</sequence>
<dbReference type="PANTHER" id="PTHR43798">
    <property type="entry name" value="MONOACYLGLYCEROL LIPASE"/>
    <property type="match status" value="1"/>
</dbReference>
<organism evidence="2 3">
    <name type="scientific">Micromonospora costi</name>
    <dbReference type="NCBI Taxonomy" id="1530042"/>
    <lineage>
        <taxon>Bacteria</taxon>
        <taxon>Bacillati</taxon>
        <taxon>Actinomycetota</taxon>
        <taxon>Actinomycetes</taxon>
        <taxon>Micromonosporales</taxon>
        <taxon>Micromonosporaceae</taxon>
        <taxon>Micromonospora</taxon>
    </lineage>
</organism>
<protein>
    <submittedName>
        <fullName evidence="2">Alpha/beta hydrolase</fullName>
    </submittedName>
</protein>
<feature type="domain" description="AB hydrolase-1" evidence="1">
    <location>
        <begin position="25"/>
        <end position="292"/>
    </location>
</feature>
<dbReference type="OrthoDB" id="63519at2"/>
<dbReference type="GO" id="GO:0016787">
    <property type="term" value="F:hydrolase activity"/>
    <property type="evidence" value="ECO:0007669"/>
    <property type="project" value="UniProtKB-KW"/>
</dbReference>
<gene>
    <name evidence="2" type="ORF">D7193_30525</name>
</gene>
<reference evidence="2 3" key="1">
    <citation type="journal article" date="2015" name="Int. J. Syst. Evol. Microbiol.">
        <title>Micromonospora costi sp. nov., isolated from a leaf of Costus speciosus.</title>
        <authorList>
            <person name="Thawai C."/>
        </authorList>
    </citation>
    <scope>NUCLEOTIDE SEQUENCE [LARGE SCALE GENOMIC DNA]</scope>
    <source>
        <strain evidence="2 3">CS1-12</strain>
    </source>
</reference>
<dbReference type="Pfam" id="PF12697">
    <property type="entry name" value="Abhydrolase_6"/>
    <property type="match status" value="1"/>
</dbReference>
<evidence type="ECO:0000313" key="3">
    <source>
        <dbReference type="Proteomes" id="UP000279968"/>
    </source>
</evidence>
<dbReference type="Proteomes" id="UP000279968">
    <property type="component" value="Unassembled WGS sequence"/>
</dbReference>
<accession>A0A3A9ZPJ8</accession>
<keyword evidence="2" id="KW-0378">Hydrolase</keyword>
<dbReference type="InterPro" id="IPR050266">
    <property type="entry name" value="AB_hydrolase_sf"/>
</dbReference>
<keyword evidence="3" id="KW-1185">Reference proteome</keyword>
<comment type="caution">
    <text evidence="2">The sequence shown here is derived from an EMBL/GenBank/DDBJ whole genome shotgun (WGS) entry which is preliminary data.</text>
</comment>
<dbReference type="SUPFAM" id="SSF53474">
    <property type="entry name" value="alpha/beta-Hydrolases"/>
    <property type="match status" value="1"/>
</dbReference>
<evidence type="ECO:0000259" key="1">
    <source>
        <dbReference type="Pfam" id="PF12697"/>
    </source>
</evidence>
<proteinExistence type="predicted"/>
<dbReference type="Gene3D" id="3.40.50.1820">
    <property type="entry name" value="alpha/beta hydrolase"/>
    <property type="match status" value="1"/>
</dbReference>
<dbReference type="RefSeq" id="WP_120783125.1">
    <property type="nucleotide sequence ID" value="NZ_JBHLUP010000005.1"/>
</dbReference>
<name>A0A3A9ZPJ8_9ACTN</name>
<dbReference type="InterPro" id="IPR029058">
    <property type="entry name" value="AB_hydrolase_fold"/>
</dbReference>
<evidence type="ECO:0000313" key="2">
    <source>
        <dbReference type="EMBL" id="RKN50188.1"/>
    </source>
</evidence>
<dbReference type="AlphaFoldDB" id="A0A3A9ZPJ8"/>
<dbReference type="EMBL" id="RBAN01000008">
    <property type="protein sequence ID" value="RKN50188.1"/>
    <property type="molecule type" value="Genomic_DNA"/>
</dbReference>